<sequence length="713" mass="77614">MVTSPQSVDLGKDAARSGSPPAPGGVQPLPKGAMAAPTPGLSFAAAPELRRSTPTAPVTPPQTLRNGFWTAMQTPDEKTRNLIPDDEEVLPAGWVPTPLQSWYAITLVVVLLLLAIVLEVMLHITQQKNGWKTHGNATSTTGVMHYVYSLPPVIIAAVIVALWAWTDIEIKKMQPYVDLAHGDAPPHKSLLLDYTRSSTFFVWSSAIRNRHWCVTAASIMVLVTLTFQPLTSALLSVKNTWVQLPDVTLNTISTVGLNQSTQFNDLTGEYCPTDPARARLIETSVFLTAAGYASATVGYNLQEPPFVFGTYTVTPFNLPYDIVTNGTGKQNNLVVSCQVQSILVITNTTAIRTNTNCVSAPVQMTNNQNGTWTNTLQHNGCSLAWTVDHRAITLFGTSTPDCGDPTPPQFQPVIFWFFTYDPSPMSSATFCTPAITLWNAQVTVDLGSGNVTSVVEMSPFTNSSPFGSLAGNLTGAPLNGRAYNGINFTLANPDGFVLDRLSAIQLTMPAAVFQAAVKSSAGLQGSFTADLFVNWSNDVYNSYLTLIAKAVYFLSNTEPITMHVKTFQLRLWMNAFAVHVLTVLLILLAIAAAFIHIVHRWERQDLNLLHQPGTIASAVSIGADTGMGQLLAQHRHAEDIQQVLRDKRFRIDPFSNKIVMDGEEGYEVVGSPVDRRLSVFAAMQGRRASRRFSRMPVSPSRTPPRSPMANLAV</sequence>
<feature type="transmembrane region" description="Helical" evidence="2">
    <location>
        <begin position="102"/>
        <end position="122"/>
    </location>
</feature>
<dbReference type="Proteomes" id="UP001295794">
    <property type="component" value="Unassembled WGS sequence"/>
</dbReference>
<evidence type="ECO:0000256" key="1">
    <source>
        <dbReference type="SAM" id="MobiDB-lite"/>
    </source>
</evidence>
<name>A0AAD2GTC3_9AGAR</name>
<gene>
    <name evidence="3" type="ORF">MYCIT1_LOCUS2066</name>
</gene>
<keyword evidence="4" id="KW-1185">Reference proteome</keyword>
<protein>
    <submittedName>
        <fullName evidence="3">Uncharacterized protein</fullName>
    </submittedName>
</protein>
<dbReference type="PANTHER" id="PTHR37544:SF3">
    <property type="entry name" value="SPRAY"/>
    <property type="match status" value="1"/>
</dbReference>
<organism evidence="3 4">
    <name type="scientific">Mycena citricolor</name>
    <dbReference type="NCBI Taxonomy" id="2018698"/>
    <lineage>
        <taxon>Eukaryota</taxon>
        <taxon>Fungi</taxon>
        <taxon>Dikarya</taxon>
        <taxon>Basidiomycota</taxon>
        <taxon>Agaricomycotina</taxon>
        <taxon>Agaricomycetes</taxon>
        <taxon>Agaricomycetidae</taxon>
        <taxon>Agaricales</taxon>
        <taxon>Marasmiineae</taxon>
        <taxon>Mycenaceae</taxon>
        <taxon>Mycena</taxon>
    </lineage>
</organism>
<evidence type="ECO:0000256" key="2">
    <source>
        <dbReference type="SAM" id="Phobius"/>
    </source>
</evidence>
<feature type="transmembrane region" description="Helical" evidence="2">
    <location>
        <begin position="571"/>
        <end position="598"/>
    </location>
</feature>
<dbReference type="AlphaFoldDB" id="A0AAD2GTC3"/>
<dbReference type="EMBL" id="CAVNYO010000029">
    <property type="protein sequence ID" value="CAK5262957.1"/>
    <property type="molecule type" value="Genomic_DNA"/>
</dbReference>
<dbReference type="Pfam" id="PF11915">
    <property type="entry name" value="DUF3433"/>
    <property type="match status" value="1"/>
</dbReference>
<dbReference type="PANTHER" id="PTHR37544">
    <property type="entry name" value="SPRAY-RELATED"/>
    <property type="match status" value="1"/>
</dbReference>
<keyword evidence="2" id="KW-1133">Transmembrane helix</keyword>
<keyword evidence="2" id="KW-0812">Transmembrane</keyword>
<reference evidence="3" key="1">
    <citation type="submission" date="2023-11" db="EMBL/GenBank/DDBJ databases">
        <authorList>
            <person name="De Vega J J."/>
            <person name="De Vega J J."/>
        </authorList>
    </citation>
    <scope>NUCLEOTIDE SEQUENCE</scope>
</reference>
<evidence type="ECO:0000313" key="4">
    <source>
        <dbReference type="Proteomes" id="UP001295794"/>
    </source>
</evidence>
<feature type="transmembrane region" description="Helical" evidence="2">
    <location>
        <begin position="143"/>
        <end position="165"/>
    </location>
</feature>
<keyword evidence="2" id="KW-0472">Membrane</keyword>
<dbReference type="InterPro" id="IPR021840">
    <property type="entry name" value="DUF3433"/>
</dbReference>
<proteinExistence type="predicted"/>
<comment type="caution">
    <text evidence="3">The sequence shown here is derived from an EMBL/GenBank/DDBJ whole genome shotgun (WGS) entry which is preliminary data.</text>
</comment>
<feature type="region of interest" description="Disordered" evidence="1">
    <location>
        <begin position="1"/>
        <end position="38"/>
    </location>
</feature>
<accession>A0AAD2GTC3</accession>
<feature type="region of interest" description="Disordered" evidence="1">
    <location>
        <begin position="691"/>
        <end position="713"/>
    </location>
</feature>
<evidence type="ECO:0000313" key="3">
    <source>
        <dbReference type="EMBL" id="CAK5262957.1"/>
    </source>
</evidence>